<accession>A0AAW4L6X3</accession>
<keyword evidence="1" id="KW-0472">Membrane</keyword>
<protein>
    <submittedName>
        <fullName evidence="2">Uncharacterized protein</fullName>
    </submittedName>
</protein>
<name>A0AAW4L6X3_9BACT</name>
<evidence type="ECO:0000313" key="2">
    <source>
        <dbReference type="EMBL" id="MBT0663759.1"/>
    </source>
</evidence>
<dbReference type="AlphaFoldDB" id="A0AAW4L6X3"/>
<comment type="caution">
    <text evidence="2">The sequence shown here is derived from an EMBL/GenBank/DDBJ whole genome shotgun (WGS) entry which is preliminary data.</text>
</comment>
<sequence>MKRFAITLGVIWLMLPAAPYLYAAGGGREDDGGLFLWLFVGLCALIVVLQLLPAFMRLIGLAKETKVETPLPERHDK</sequence>
<keyword evidence="1" id="KW-0812">Transmembrane</keyword>
<evidence type="ECO:0000256" key="1">
    <source>
        <dbReference type="SAM" id="Phobius"/>
    </source>
</evidence>
<feature type="transmembrane region" description="Helical" evidence="1">
    <location>
        <begin position="33"/>
        <end position="56"/>
    </location>
</feature>
<reference evidence="2 3" key="1">
    <citation type="submission" date="2021-05" db="EMBL/GenBank/DDBJ databases">
        <title>The draft genome of Geobacter pelophilus DSM 12255.</title>
        <authorList>
            <person name="Xu Z."/>
            <person name="Masuda Y."/>
            <person name="Itoh H."/>
            <person name="Senoo K."/>
        </authorList>
    </citation>
    <scope>NUCLEOTIDE SEQUENCE [LARGE SCALE GENOMIC DNA]</scope>
    <source>
        <strain evidence="2 3">DSM 12255</strain>
    </source>
</reference>
<dbReference type="EMBL" id="JAHCVJ010000002">
    <property type="protein sequence ID" value="MBT0663759.1"/>
    <property type="molecule type" value="Genomic_DNA"/>
</dbReference>
<keyword evidence="1" id="KW-1133">Transmembrane helix</keyword>
<evidence type="ECO:0000313" key="3">
    <source>
        <dbReference type="Proteomes" id="UP000811899"/>
    </source>
</evidence>
<dbReference type="Proteomes" id="UP000811899">
    <property type="component" value="Unassembled WGS sequence"/>
</dbReference>
<organism evidence="2 3">
    <name type="scientific">Geoanaerobacter pelophilus</name>
    <dbReference type="NCBI Taxonomy" id="60036"/>
    <lineage>
        <taxon>Bacteria</taxon>
        <taxon>Pseudomonadati</taxon>
        <taxon>Thermodesulfobacteriota</taxon>
        <taxon>Desulfuromonadia</taxon>
        <taxon>Geobacterales</taxon>
        <taxon>Geobacteraceae</taxon>
        <taxon>Geoanaerobacter</taxon>
    </lineage>
</organism>
<keyword evidence="3" id="KW-1185">Reference proteome</keyword>
<dbReference type="RefSeq" id="WP_214170547.1">
    <property type="nucleotide sequence ID" value="NZ_JAHCVJ010000002.1"/>
</dbReference>
<gene>
    <name evidence="2" type="ORF">KI809_05535</name>
</gene>
<proteinExistence type="predicted"/>